<sequence length="164" mass="19045">MVFTGRIPTRRSRYDRNFAHCCFASPGRTKGHFKPLFIWLILLIWRLLVGYRKEYRNAMYSVVVEELTAGRPRRRPLLHCGAQSHSLAHDLGIELGNGPERDEGCVGAGPRPVVMHRQLHRPSRRHPFPPLPRSPRSLRRLYQPFSHFKFSATVRAHFGINNEK</sequence>
<protein>
    <submittedName>
        <fullName evidence="2">Uncharacterized protein</fullName>
    </submittedName>
</protein>
<proteinExistence type="predicted"/>
<feature type="transmembrane region" description="Helical" evidence="1">
    <location>
        <begin position="33"/>
        <end position="51"/>
    </location>
</feature>
<name>A0AAU9U673_EUPED</name>
<evidence type="ECO:0000256" key="1">
    <source>
        <dbReference type="SAM" id="Phobius"/>
    </source>
</evidence>
<dbReference type="EMBL" id="CAKOGL010000014">
    <property type="protein sequence ID" value="CAH2094633.1"/>
    <property type="molecule type" value="Genomic_DNA"/>
</dbReference>
<keyword evidence="1" id="KW-0812">Transmembrane</keyword>
<reference evidence="2" key="1">
    <citation type="submission" date="2022-03" db="EMBL/GenBank/DDBJ databases">
        <authorList>
            <person name="Tunstrom K."/>
        </authorList>
    </citation>
    <scope>NUCLEOTIDE SEQUENCE</scope>
</reference>
<organism evidence="2 3">
    <name type="scientific">Euphydryas editha</name>
    <name type="common">Edith's checkerspot</name>
    <dbReference type="NCBI Taxonomy" id="104508"/>
    <lineage>
        <taxon>Eukaryota</taxon>
        <taxon>Metazoa</taxon>
        <taxon>Ecdysozoa</taxon>
        <taxon>Arthropoda</taxon>
        <taxon>Hexapoda</taxon>
        <taxon>Insecta</taxon>
        <taxon>Pterygota</taxon>
        <taxon>Neoptera</taxon>
        <taxon>Endopterygota</taxon>
        <taxon>Lepidoptera</taxon>
        <taxon>Glossata</taxon>
        <taxon>Ditrysia</taxon>
        <taxon>Papilionoidea</taxon>
        <taxon>Nymphalidae</taxon>
        <taxon>Nymphalinae</taxon>
        <taxon>Euphydryas</taxon>
    </lineage>
</organism>
<evidence type="ECO:0000313" key="3">
    <source>
        <dbReference type="Proteomes" id="UP001153954"/>
    </source>
</evidence>
<keyword evidence="1" id="KW-0472">Membrane</keyword>
<evidence type="ECO:0000313" key="2">
    <source>
        <dbReference type="EMBL" id="CAH2094633.1"/>
    </source>
</evidence>
<dbReference type="AlphaFoldDB" id="A0AAU9U673"/>
<keyword evidence="1" id="KW-1133">Transmembrane helix</keyword>
<gene>
    <name evidence="2" type="ORF">EEDITHA_LOCUS10179</name>
</gene>
<accession>A0AAU9U673</accession>
<comment type="caution">
    <text evidence="2">The sequence shown here is derived from an EMBL/GenBank/DDBJ whole genome shotgun (WGS) entry which is preliminary data.</text>
</comment>
<dbReference type="Proteomes" id="UP001153954">
    <property type="component" value="Unassembled WGS sequence"/>
</dbReference>
<keyword evidence="3" id="KW-1185">Reference proteome</keyword>